<dbReference type="Proteomes" id="UP000799770">
    <property type="component" value="Unassembled WGS sequence"/>
</dbReference>
<keyword evidence="3" id="KW-1185">Reference proteome</keyword>
<reference evidence="2" key="1">
    <citation type="journal article" date="2020" name="Stud. Mycol.">
        <title>101 Dothideomycetes genomes: a test case for predicting lifestyles and emergence of pathogens.</title>
        <authorList>
            <person name="Haridas S."/>
            <person name="Albert R."/>
            <person name="Binder M."/>
            <person name="Bloem J."/>
            <person name="Labutti K."/>
            <person name="Salamov A."/>
            <person name="Andreopoulos B."/>
            <person name="Baker S."/>
            <person name="Barry K."/>
            <person name="Bills G."/>
            <person name="Bluhm B."/>
            <person name="Cannon C."/>
            <person name="Castanera R."/>
            <person name="Culley D."/>
            <person name="Daum C."/>
            <person name="Ezra D."/>
            <person name="Gonzalez J."/>
            <person name="Henrissat B."/>
            <person name="Kuo A."/>
            <person name="Liang C."/>
            <person name="Lipzen A."/>
            <person name="Lutzoni F."/>
            <person name="Magnuson J."/>
            <person name="Mondo S."/>
            <person name="Nolan M."/>
            <person name="Ohm R."/>
            <person name="Pangilinan J."/>
            <person name="Park H.-J."/>
            <person name="Ramirez L."/>
            <person name="Alfaro M."/>
            <person name="Sun H."/>
            <person name="Tritt A."/>
            <person name="Yoshinaga Y."/>
            <person name="Zwiers L.-H."/>
            <person name="Turgeon B."/>
            <person name="Goodwin S."/>
            <person name="Spatafora J."/>
            <person name="Crous P."/>
            <person name="Grigoriev I."/>
        </authorList>
    </citation>
    <scope>NUCLEOTIDE SEQUENCE</scope>
    <source>
        <strain evidence="2">CBS 627.86</strain>
    </source>
</reference>
<organism evidence="2 3">
    <name type="scientific">Lophiotrema nucula</name>
    <dbReference type="NCBI Taxonomy" id="690887"/>
    <lineage>
        <taxon>Eukaryota</taxon>
        <taxon>Fungi</taxon>
        <taxon>Dikarya</taxon>
        <taxon>Ascomycota</taxon>
        <taxon>Pezizomycotina</taxon>
        <taxon>Dothideomycetes</taxon>
        <taxon>Pleosporomycetidae</taxon>
        <taxon>Pleosporales</taxon>
        <taxon>Lophiotremataceae</taxon>
        <taxon>Lophiotrema</taxon>
    </lineage>
</organism>
<dbReference type="EMBL" id="ML977353">
    <property type="protein sequence ID" value="KAF2107573.1"/>
    <property type="molecule type" value="Genomic_DNA"/>
</dbReference>
<sequence length="258" mass="27145">MHSQHITSSKASRPPTSMSPTSPSSSKPILLIRRHRRHTRSSPTTSPRRHHILPRLPPARQRIPSSPTPSPSSSALSSHSCKSARVSPALPACSCVPELALHALYALLCSSRSGLCPGRGVVFVDGCEVGVGESSCSAADAASPLMTHTETSTSAMMTHAKSSMASTTAAKCCVASSTMPHTKSSVAAMMSTAAKAAGGSCSRGIIVRWVHRPMQFALIDGTEERLGWHHSLHDVSRGVVAACLGFAAFLAEESHFMN</sequence>
<name>A0A6A5YKR0_9PLEO</name>
<feature type="compositionally biased region" description="Polar residues" evidence="1">
    <location>
        <begin position="1"/>
        <end position="11"/>
    </location>
</feature>
<feature type="compositionally biased region" description="Low complexity" evidence="1">
    <location>
        <begin position="12"/>
        <end position="28"/>
    </location>
</feature>
<protein>
    <submittedName>
        <fullName evidence="2">Uncharacterized protein</fullName>
    </submittedName>
</protein>
<feature type="region of interest" description="Disordered" evidence="1">
    <location>
        <begin position="1"/>
        <end position="79"/>
    </location>
</feature>
<evidence type="ECO:0000313" key="3">
    <source>
        <dbReference type="Proteomes" id="UP000799770"/>
    </source>
</evidence>
<evidence type="ECO:0000256" key="1">
    <source>
        <dbReference type="SAM" id="MobiDB-lite"/>
    </source>
</evidence>
<evidence type="ECO:0000313" key="2">
    <source>
        <dbReference type="EMBL" id="KAF2107573.1"/>
    </source>
</evidence>
<gene>
    <name evidence="2" type="ORF">BDV96DRAFT_673081</name>
</gene>
<dbReference type="AlphaFoldDB" id="A0A6A5YKR0"/>
<proteinExistence type="predicted"/>
<accession>A0A6A5YKR0</accession>